<keyword evidence="6" id="KW-0732">Signal</keyword>
<comment type="similarity">
    <text evidence="2">Belongs to the Toll-like receptor family.</text>
</comment>
<keyword evidence="7" id="KW-0677">Repeat</keyword>
<dbReference type="Proteomes" id="UP000030746">
    <property type="component" value="Unassembled WGS sequence"/>
</dbReference>
<keyword evidence="8" id="KW-0391">Immunity</keyword>
<feature type="domain" description="TIR" evidence="13">
    <location>
        <begin position="33"/>
        <end position="172"/>
    </location>
</feature>
<gene>
    <name evidence="14" type="ORF">LOTGIDRAFT_106865</name>
</gene>
<evidence type="ECO:0000256" key="6">
    <source>
        <dbReference type="ARBA" id="ARBA00022729"/>
    </source>
</evidence>
<evidence type="ECO:0000313" key="14">
    <source>
        <dbReference type="EMBL" id="ESO88989.1"/>
    </source>
</evidence>
<dbReference type="InterPro" id="IPR000157">
    <property type="entry name" value="TIR_dom"/>
</dbReference>
<dbReference type="SUPFAM" id="SSF52200">
    <property type="entry name" value="Toll/Interleukin receptor TIR domain"/>
    <property type="match status" value="1"/>
</dbReference>
<keyword evidence="15" id="KW-1185">Reference proteome</keyword>
<dbReference type="PROSITE" id="PS50104">
    <property type="entry name" value="TIR"/>
    <property type="match status" value="1"/>
</dbReference>
<accession>V4BK87</accession>
<keyword evidence="4" id="KW-0433">Leucine-rich repeat</keyword>
<dbReference type="PRINTS" id="PR01537">
    <property type="entry name" value="INTRLKN1R1F"/>
</dbReference>
<evidence type="ECO:0000256" key="10">
    <source>
        <dbReference type="ARBA" id="ARBA00023136"/>
    </source>
</evidence>
<evidence type="ECO:0000313" key="15">
    <source>
        <dbReference type="Proteomes" id="UP000030746"/>
    </source>
</evidence>
<evidence type="ECO:0000256" key="9">
    <source>
        <dbReference type="ARBA" id="ARBA00022989"/>
    </source>
</evidence>
<evidence type="ECO:0000256" key="4">
    <source>
        <dbReference type="ARBA" id="ARBA00022614"/>
    </source>
</evidence>
<organism evidence="14 15">
    <name type="scientific">Lottia gigantea</name>
    <name type="common">Giant owl limpet</name>
    <dbReference type="NCBI Taxonomy" id="225164"/>
    <lineage>
        <taxon>Eukaryota</taxon>
        <taxon>Metazoa</taxon>
        <taxon>Spiralia</taxon>
        <taxon>Lophotrochozoa</taxon>
        <taxon>Mollusca</taxon>
        <taxon>Gastropoda</taxon>
        <taxon>Patellogastropoda</taxon>
        <taxon>Lottioidea</taxon>
        <taxon>Lottiidae</taxon>
        <taxon>Lottia</taxon>
    </lineage>
</organism>
<dbReference type="GeneID" id="20230155"/>
<dbReference type="GO" id="GO:0005886">
    <property type="term" value="C:plasma membrane"/>
    <property type="evidence" value="ECO:0007669"/>
    <property type="project" value="TreeGrafter"/>
</dbReference>
<dbReference type="OrthoDB" id="6071240at2759"/>
<proteinExistence type="inferred from homology"/>
<dbReference type="SMART" id="SM00255">
    <property type="entry name" value="TIR"/>
    <property type="match status" value="1"/>
</dbReference>
<dbReference type="PANTHER" id="PTHR24365:SF530">
    <property type="entry name" value="MSTPROX-RELATED"/>
    <property type="match status" value="1"/>
</dbReference>
<dbReference type="STRING" id="225164.V4BK87"/>
<dbReference type="OMA" id="LIMYKDI"/>
<dbReference type="CTD" id="20230155"/>
<evidence type="ECO:0000259" key="13">
    <source>
        <dbReference type="PROSITE" id="PS50104"/>
    </source>
</evidence>
<dbReference type="Gene3D" id="3.40.50.10140">
    <property type="entry name" value="Toll/interleukin-1 receptor homology (TIR) domain"/>
    <property type="match status" value="1"/>
</dbReference>
<evidence type="ECO:0000256" key="8">
    <source>
        <dbReference type="ARBA" id="ARBA00022859"/>
    </source>
</evidence>
<dbReference type="FunFam" id="3.40.50.10140:FF:000001">
    <property type="entry name" value="Toll-like receptor 2"/>
    <property type="match status" value="1"/>
</dbReference>
<dbReference type="EMBL" id="KB202619">
    <property type="protein sequence ID" value="ESO88989.1"/>
    <property type="molecule type" value="Genomic_DNA"/>
</dbReference>
<dbReference type="AlphaFoldDB" id="V4BK87"/>
<dbReference type="GO" id="GO:0038023">
    <property type="term" value="F:signaling receptor activity"/>
    <property type="evidence" value="ECO:0007669"/>
    <property type="project" value="TreeGrafter"/>
</dbReference>
<evidence type="ECO:0000256" key="12">
    <source>
        <dbReference type="ARBA" id="ARBA00023180"/>
    </source>
</evidence>
<evidence type="ECO:0000256" key="7">
    <source>
        <dbReference type="ARBA" id="ARBA00022737"/>
    </source>
</evidence>
<dbReference type="GO" id="GO:0007165">
    <property type="term" value="P:signal transduction"/>
    <property type="evidence" value="ECO:0007669"/>
    <property type="project" value="InterPro"/>
</dbReference>
<dbReference type="Pfam" id="PF01582">
    <property type="entry name" value="TIR"/>
    <property type="match status" value="1"/>
</dbReference>
<sequence length="175" mass="20631">MYKYRWKLRYVYYLTRSKFRGYSAIGGAAQNRFDFDAFVSYADEDRRVVVNDMITKLEEQQGKQLCIHHRDFLVGEEIAANILNAVRNSKKTVIILSSNFIASYWCNYELNMAHMESLETGRNVIILVVYEHVRMKDIPDILQNFMKNNSYIEYTDDPQGNIIFWDQLITAINSE</sequence>
<dbReference type="GO" id="GO:0045087">
    <property type="term" value="P:innate immune response"/>
    <property type="evidence" value="ECO:0007669"/>
    <property type="project" value="UniProtKB-KW"/>
</dbReference>
<evidence type="ECO:0000256" key="2">
    <source>
        <dbReference type="ARBA" id="ARBA00009634"/>
    </source>
</evidence>
<dbReference type="KEGG" id="lgi:LOTGIDRAFT_106865"/>
<dbReference type="RefSeq" id="XP_009060039.1">
    <property type="nucleotide sequence ID" value="XM_009061791.1"/>
</dbReference>
<keyword evidence="11" id="KW-0675">Receptor</keyword>
<evidence type="ECO:0000256" key="1">
    <source>
        <dbReference type="ARBA" id="ARBA00004479"/>
    </source>
</evidence>
<keyword evidence="12" id="KW-0325">Glycoprotein</keyword>
<dbReference type="HOGENOM" id="CLU_053932_3_0_1"/>
<dbReference type="InterPro" id="IPR035897">
    <property type="entry name" value="Toll_tir_struct_dom_sf"/>
</dbReference>
<evidence type="ECO:0000256" key="5">
    <source>
        <dbReference type="ARBA" id="ARBA00022692"/>
    </source>
</evidence>
<keyword evidence="10" id="KW-0472">Membrane</keyword>
<dbReference type="PANTHER" id="PTHR24365">
    <property type="entry name" value="TOLL-LIKE RECEPTOR"/>
    <property type="match status" value="1"/>
</dbReference>
<keyword evidence="9" id="KW-1133">Transmembrane helix</keyword>
<keyword evidence="3" id="KW-0399">Innate immunity</keyword>
<keyword evidence="5" id="KW-0812">Transmembrane</keyword>
<name>V4BK87_LOTGI</name>
<evidence type="ECO:0000256" key="11">
    <source>
        <dbReference type="ARBA" id="ARBA00023170"/>
    </source>
</evidence>
<protein>
    <recommendedName>
        <fullName evidence="13">TIR domain-containing protein</fullName>
    </recommendedName>
</protein>
<reference evidence="14 15" key="1">
    <citation type="journal article" date="2013" name="Nature">
        <title>Insights into bilaterian evolution from three spiralian genomes.</title>
        <authorList>
            <person name="Simakov O."/>
            <person name="Marletaz F."/>
            <person name="Cho S.J."/>
            <person name="Edsinger-Gonzales E."/>
            <person name="Havlak P."/>
            <person name="Hellsten U."/>
            <person name="Kuo D.H."/>
            <person name="Larsson T."/>
            <person name="Lv J."/>
            <person name="Arendt D."/>
            <person name="Savage R."/>
            <person name="Osoegawa K."/>
            <person name="de Jong P."/>
            <person name="Grimwood J."/>
            <person name="Chapman J.A."/>
            <person name="Shapiro H."/>
            <person name="Aerts A."/>
            <person name="Otillar R.P."/>
            <person name="Terry A.Y."/>
            <person name="Boore J.L."/>
            <person name="Grigoriev I.V."/>
            <person name="Lindberg D.R."/>
            <person name="Seaver E.C."/>
            <person name="Weisblat D.A."/>
            <person name="Putnam N.H."/>
            <person name="Rokhsar D.S."/>
        </authorList>
    </citation>
    <scope>NUCLEOTIDE SEQUENCE [LARGE SCALE GENOMIC DNA]</scope>
</reference>
<evidence type="ECO:0000256" key="3">
    <source>
        <dbReference type="ARBA" id="ARBA00022588"/>
    </source>
</evidence>
<comment type="subcellular location">
    <subcellularLocation>
        <location evidence="1">Membrane</location>
        <topology evidence="1">Single-pass type I membrane protein</topology>
    </subcellularLocation>
</comment>